<dbReference type="InterPro" id="IPR001789">
    <property type="entry name" value="Sig_transdc_resp-reg_receiver"/>
</dbReference>
<dbReference type="InterPro" id="IPR005467">
    <property type="entry name" value="His_kinase_dom"/>
</dbReference>
<keyword evidence="14" id="KW-1185">Reference proteome</keyword>
<dbReference type="InterPro" id="IPR036097">
    <property type="entry name" value="HisK_dim/P_sf"/>
</dbReference>
<evidence type="ECO:0000313" key="14">
    <source>
        <dbReference type="Proteomes" id="UP001235840"/>
    </source>
</evidence>
<dbReference type="SUPFAM" id="SSF49785">
    <property type="entry name" value="Galactose-binding domain-like"/>
    <property type="match status" value="1"/>
</dbReference>
<evidence type="ECO:0000256" key="1">
    <source>
        <dbReference type="ARBA" id="ARBA00000085"/>
    </source>
</evidence>
<evidence type="ECO:0000256" key="10">
    <source>
        <dbReference type="SAM" id="Phobius"/>
    </source>
</evidence>
<feature type="transmembrane region" description="Helical" evidence="10">
    <location>
        <begin position="370"/>
        <end position="392"/>
    </location>
</feature>
<dbReference type="PROSITE" id="PS50110">
    <property type="entry name" value="RESPONSE_REGULATORY"/>
    <property type="match status" value="1"/>
</dbReference>
<feature type="domain" description="Response regulatory" evidence="12">
    <location>
        <begin position="707"/>
        <end position="824"/>
    </location>
</feature>
<feature type="transmembrane region" description="Helical" evidence="10">
    <location>
        <begin position="245"/>
        <end position="262"/>
    </location>
</feature>
<keyword evidence="10" id="KW-0472">Membrane</keyword>
<name>A0ABT9W2Y4_9BACI</name>
<keyword evidence="10" id="KW-1133">Transmembrane helix</keyword>
<dbReference type="SMART" id="SM00387">
    <property type="entry name" value="HATPase_c"/>
    <property type="match status" value="2"/>
</dbReference>
<dbReference type="Gene3D" id="2.60.120.260">
    <property type="entry name" value="Galactose-binding domain-like"/>
    <property type="match status" value="1"/>
</dbReference>
<gene>
    <name evidence="13" type="ORF">J2S11_003130</name>
</gene>
<feature type="transmembrane region" description="Helical" evidence="10">
    <location>
        <begin position="282"/>
        <end position="301"/>
    </location>
</feature>
<keyword evidence="7" id="KW-0067">ATP-binding</keyword>
<evidence type="ECO:0000259" key="11">
    <source>
        <dbReference type="PROSITE" id="PS50109"/>
    </source>
</evidence>
<organism evidence="13 14">
    <name type="scientific">Caldalkalibacillus horti</name>
    <dbReference type="NCBI Taxonomy" id="77523"/>
    <lineage>
        <taxon>Bacteria</taxon>
        <taxon>Bacillati</taxon>
        <taxon>Bacillota</taxon>
        <taxon>Bacilli</taxon>
        <taxon>Bacillales</taxon>
        <taxon>Bacillaceae</taxon>
        <taxon>Caldalkalibacillus</taxon>
    </lineage>
</organism>
<evidence type="ECO:0000256" key="7">
    <source>
        <dbReference type="ARBA" id="ARBA00022840"/>
    </source>
</evidence>
<dbReference type="SUPFAM" id="SSF52172">
    <property type="entry name" value="CheY-like"/>
    <property type="match status" value="1"/>
</dbReference>
<evidence type="ECO:0000313" key="13">
    <source>
        <dbReference type="EMBL" id="MDQ0167205.1"/>
    </source>
</evidence>
<keyword evidence="10" id="KW-0812">Transmembrane</keyword>
<dbReference type="PANTHER" id="PTHR43047">
    <property type="entry name" value="TWO-COMPONENT HISTIDINE PROTEIN KINASE"/>
    <property type="match status" value="1"/>
</dbReference>
<keyword evidence="6 13" id="KW-0418">Kinase</keyword>
<dbReference type="InterPro" id="IPR008979">
    <property type="entry name" value="Galactose-bd-like_sf"/>
</dbReference>
<sequence length="1048" mass="118094">MSNKRLIIISAITLLAILLFPLSDRLENSQYESHFAAEKGVMDMTGWDQEQHQLVRLDGEWEFYWNQLLLPEQFAEGNREPLNSSFMPVPSTWNDREVEGQSLPATGSGTYRLKLVNLPADNVYAIKKTNIRFASTIFVDGEKLLEDGRASIDPASYETGNSTQISMFAAQGNELEIIVHVSNHNYINGGIPVSLFFGEQGAMLESQQKIVAWDFVLFAILCGLSIIFFLSFITTVFYRSKDISLLVFSALCLLFAIYNGLIGERPLLLFFSNVPYETVYKVKDIISLASFIVLTMVIYYLKKNIVSLRVTQVVSLILGIFCFIVVVLPIESYITFYPFIIAFYKLVLLGLTGRVAYLFARGIGSQFKTLLVYVALLCINFYSLSVTLFAFALMDSLWLGQVFLISFNTLLMILVVVRFFEAYRTVELMKDQLLRMDQIKDDFLSNTSHELKTPLNAIVNIADTMLKGATGPVNEQQTQNLAIITGSGRKLTYLVNELLDYSKMKHGNIVLMKSSLDVRAVVDSVISVHMFLLNNKPIKLQNSIPESFPSVWADGNRLTQILHNLIGNAVKFTNEGSVTIKAEVVQGQAEIRVEDTGIGIDSTLLEWIFVAFEQASSHEESYREGSGLGLSITKKLVELHGGEIQAHSCPHQGSVFVFTLPMADEDAEVATEALEREDKAGGFLPSSEHQIIHPKYPLYVKGVNKEPILVVDDDFANLQTIHNLLGLKGYTFTLVNSGQAALEEMTRNPGYSLIILDIMMPDMSGYEVLKRLRSRFSPFELPILMLTARNRSEDVRLSLENGANDIVGKPFEAEELIARVQSLTRLKLSVQTAKSAEISFLRSQIKPHFLYNALNSIAELCVEEPRQAEHLIIQLSQYLRKSFDFKQLDSTTTLASELELVQAYVRIEQVRFGSRLQVEYDVEVDEWMLIPHLLLQPLVENAIRHGLMSDMRGGTVRLSAKMWGSSRVRFTIEDNGSGMSKQKQQEVLEGENETMGVGLWNIRKHLQLLYGSSIQIESELGKGTRVSFDIPFEERTRLADAKKLRDYY</sequence>
<evidence type="ECO:0000256" key="6">
    <source>
        <dbReference type="ARBA" id="ARBA00022777"/>
    </source>
</evidence>
<dbReference type="GO" id="GO:0016301">
    <property type="term" value="F:kinase activity"/>
    <property type="evidence" value="ECO:0007669"/>
    <property type="project" value="UniProtKB-KW"/>
</dbReference>
<keyword evidence="8" id="KW-0902">Two-component regulatory system</keyword>
<evidence type="ECO:0000256" key="4">
    <source>
        <dbReference type="ARBA" id="ARBA00022679"/>
    </source>
</evidence>
<dbReference type="PROSITE" id="PS50109">
    <property type="entry name" value="HIS_KIN"/>
    <property type="match status" value="2"/>
</dbReference>
<dbReference type="Pfam" id="PF02518">
    <property type="entry name" value="HATPase_c"/>
    <property type="match status" value="2"/>
</dbReference>
<dbReference type="CDD" id="cd00082">
    <property type="entry name" value="HisKA"/>
    <property type="match status" value="1"/>
</dbReference>
<dbReference type="SMART" id="SM00448">
    <property type="entry name" value="REC"/>
    <property type="match status" value="1"/>
</dbReference>
<accession>A0ABT9W2Y4</accession>
<dbReference type="PANTHER" id="PTHR43047:SF72">
    <property type="entry name" value="OSMOSENSING HISTIDINE PROTEIN KINASE SLN1"/>
    <property type="match status" value="1"/>
</dbReference>
<dbReference type="RefSeq" id="WP_307395980.1">
    <property type="nucleotide sequence ID" value="NZ_BAAADK010000046.1"/>
</dbReference>
<feature type="transmembrane region" description="Helical" evidence="10">
    <location>
        <begin position="398"/>
        <end position="420"/>
    </location>
</feature>
<evidence type="ECO:0000256" key="5">
    <source>
        <dbReference type="ARBA" id="ARBA00022741"/>
    </source>
</evidence>
<evidence type="ECO:0000259" key="12">
    <source>
        <dbReference type="PROSITE" id="PS50110"/>
    </source>
</evidence>
<dbReference type="InterPro" id="IPR003594">
    <property type="entry name" value="HATPase_dom"/>
</dbReference>
<dbReference type="Proteomes" id="UP001235840">
    <property type="component" value="Unassembled WGS sequence"/>
</dbReference>
<feature type="transmembrane region" description="Helical" evidence="10">
    <location>
        <begin position="313"/>
        <end position="330"/>
    </location>
</feature>
<feature type="domain" description="Histidine kinase" evidence="11">
    <location>
        <begin position="934"/>
        <end position="1034"/>
    </location>
</feature>
<feature type="domain" description="Histidine kinase" evidence="11">
    <location>
        <begin position="446"/>
        <end position="664"/>
    </location>
</feature>
<feature type="transmembrane region" description="Helical" evidence="10">
    <location>
        <begin position="336"/>
        <end position="358"/>
    </location>
</feature>
<dbReference type="PRINTS" id="PR00344">
    <property type="entry name" value="BCTRLSENSOR"/>
</dbReference>
<dbReference type="EMBL" id="JAUSTY010000013">
    <property type="protein sequence ID" value="MDQ0167205.1"/>
    <property type="molecule type" value="Genomic_DNA"/>
</dbReference>
<dbReference type="InterPro" id="IPR004358">
    <property type="entry name" value="Sig_transdc_His_kin-like_C"/>
</dbReference>
<evidence type="ECO:0000256" key="8">
    <source>
        <dbReference type="ARBA" id="ARBA00023012"/>
    </source>
</evidence>
<dbReference type="InterPro" id="IPR010559">
    <property type="entry name" value="Sig_transdc_His_kin_internal"/>
</dbReference>
<reference evidence="13 14" key="1">
    <citation type="submission" date="2023-07" db="EMBL/GenBank/DDBJ databases">
        <title>Genomic Encyclopedia of Type Strains, Phase IV (KMG-IV): sequencing the most valuable type-strain genomes for metagenomic binning, comparative biology and taxonomic classification.</title>
        <authorList>
            <person name="Goeker M."/>
        </authorList>
    </citation>
    <scope>NUCLEOTIDE SEQUENCE [LARGE SCALE GENOMIC DNA]</scope>
    <source>
        <strain evidence="13 14">DSM 12751</strain>
    </source>
</reference>
<dbReference type="Gene3D" id="3.40.50.2300">
    <property type="match status" value="1"/>
</dbReference>
<dbReference type="SUPFAM" id="SSF55874">
    <property type="entry name" value="ATPase domain of HSP90 chaperone/DNA topoisomerase II/histidine kinase"/>
    <property type="match status" value="2"/>
</dbReference>
<dbReference type="Gene3D" id="3.30.565.10">
    <property type="entry name" value="Histidine kinase-like ATPase, C-terminal domain"/>
    <property type="match status" value="2"/>
</dbReference>
<dbReference type="InterPro" id="IPR003661">
    <property type="entry name" value="HisK_dim/P_dom"/>
</dbReference>
<comment type="catalytic activity">
    <reaction evidence="1">
        <text>ATP + protein L-histidine = ADP + protein N-phospho-L-histidine.</text>
        <dbReference type="EC" id="2.7.13.3"/>
    </reaction>
</comment>
<dbReference type="Pfam" id="PF00512">
    <property type="entry name" value="HisKA"/>
    <property type="match status" value="1"/>
</dbReference>
<dbReference type="EC" id="2.7.13.3" evidence="2"/>
<evidence type="ECO:0000256" key="3">
    <source>
        <dbReference type="ARBA" id="ARBA00022553"/>
    </source>
</evidence>
<keyword evidence="3 9" id="KW-0597">Phosphoprotein</keyword>
<feature type="transmembrane region" description="Helical" evidence="10">
    <location>
        <begin position="215"/>
        <end position="238"/>
    </location>
</feature>
<dbReference type="InterPro" id="IPR011006">
    <property type="entry name" value="CheY-like_superfamily"/>
</dbReference>
<dbReference type="SMART" id="SM00388">
    <property type="entry name" value="HisKA"/>
    <property type="match status" value="1"/>
</dbReference>
<dbReference type="Pfam" id="PF06580">
    <property type="entry name" value="His_kinase"/>
    <property type="match status" value="1"/>
</dbReference>
<comment type="caution">
    <text evidence="13">The sequence shown here is derived from an EMBL/GenBank/DDBJ whole genome shotgun (WGS) entry which is preliminary data.</text>
</comment>
<dbReference type="CDD" id="cd17574">
    <property type="entry name" value="REC_OmpR"/>
    <property type="match status" value="1"/>
</dbReference>
<dbReference type="SUPFAM" id="SSF47384">
    <property type="entry name" value="Homodimeric domain of signal transducing histidine kinase"/>
    <property type="match status" value="1"/>
</dbReference>
<evidence type="ECO:0000256" key="9">
    <source>
        <dbReference type="PROSITE-ProRule" id="PRU00169"/>
    </source>
</evidence>
<proteinExistence type="predicted"/>
<dbReference type="Pfam" id="PF00072">
    <property type="entry name" value="Response_reg"/>
    <property type="match status" value="1"/>
</dbReference>
<dbReference type="InterPro" id="IPR036890">
    <property type="entry name" value="HATPase_C_sf"/>
</dbReference>
<feature type="modified residue" description="4-aspartylphosphate" evidence="9">
    <location>
        <position position="757"/>
    </location>
</feature>
<dbReference type="CDD" id="cd16922">
    <property type="entry name" value="HATPase_EvgS-ArcB-TorS-like"/>
    <property type="match status" value="1"/>
</dbReference>
<protein>
    <recommendedName>
        <fullName evidence="2">histidine kinase</fullName>
        <ecNumber evidence="2">2.7.13.3</ecNumber>
    </recommendedName>
</protein>
<keyword evidence="5" id="KW-0547">Nucleotide-binding</keyword>
<evidence type="ECO:0000256" key="2">
    <source>
        <dbReference type="ARBA" id="ARBA00012438"/>
    </source>
</evidence>
<keyword evidence="4" id="KW-0808">Transferase</keyword>
<dbReference type="Gene3D" id="1.10.287.130">
    <property type="match status" value="1"/>
</dbReference>